<dbReference type="AlphaFoldDB" id="A0AAV9JVX4"/>
<evidence type="ECO:0000256" key="1">
    <source>
        <dbReference type="SAM" id="MobiDB-lite"/>
    </source>
</evidence>
<reference evidence="2 3" key="1">
    <citation type="submission" date="2021-11" db="EMBL/GenBank/DDBJ databases">
        <title>Black yeast isolated from Biological Soil Crust.</title>
        <authorList>
            <person name="Kurbessoian T."/>
        </authorList>
    </citation>
    <scope>NUCLEOTIDE SEQUENCE [LARGE SCALE GENOMIC DNA]</scope>
    <source>
        <strain evidence="2 3">CCFEE 5522</strain>
    </source>
</reference>
<feature type="compositionally biased region" description="Acidic residues" evidence="1">
    <location>
        <begin position="150"/>
        <end position="161"/>
    </location>
</feature>
<protein>
    <submittedName>
        <fullName evidence="2">Uncharacterized protein</fullName>
    </submittedName>
</protein>
<sequence length="201" mass="21456">MNGSTLPDLEFQVLGNLPNGFDWEAYTIDCHDPKKTMTLRTGIVEGANTVGRNYLLPGDGSCRTVGSAGRYVGNAAFGVVVPVRRDEKSTLMMNFKNPDFNKPDAVTANFEYLQGGFATFPSGGMGAFNDNTTSEDAGDVSIEAPAQLENDAEDVEEDPGETLEQMEGSTVPEGFDAGEGEAWAGKLITESTLKALEVEAQ</sequence>
<evidence type="ECO:0000313" key="2">
    <source>
        <dbReference type="EMBL" id="KAK4549848.1"/>
    </source>
</evidence>
<gene>
    <name evidence="2" type="ORF">LTR36_005149</name>
</gene>
<dbReference type="Proteomes" id="UP001324427">
    <property type="component" value="Unassembled WGS sequence"/>
</dbReference>
<name>A0AAV9JVX4_9PEZI</name>
<evidence type="ECO:0000313" key="3">
    <source>
        <dbReference type="Proteomes" id="UP001324427"/>
    </source>
</evidence>
<dbReference type="EMBL" id="JAVFHQ010000003">
    <property type="protein sequence ID" value="KAK4549848.1"/>
    <property type="molecule type" value="Genomic_DNA"/>
</dbReference>
<feature type="region of interest" description="Disordered" evidence="1">
    <location>
        <begin position="147"/>
        <end position="178"/>
    </location>
</feature>
<organism evidence="2 3">
    <name type="scientific">Oleoguttula mirabilis</name>
    <dbReference type="NCBI Taxonomy" id="1507867"/>
    <lineage>
        <taxon>Eukaryota</taxon>
        <taxon>Fungi</taxon>
        <taxon>Dikarya</taxon>
        <taxon>Ascomycota</taxon>
        <taxon>Pezizomycotina</taxon>
        <taxon>Dothideomycetes</taxon>
        <taxon>Dothideomycetidae</taxon>
        <taxon>Mycosphaerellales</taxon>
        <taxon>Teratosphaeriaceae</taxon>
        <taxon>Oleoguttula</taxon>
    </lineage>
</organism>
<accession>A0AAV9JVX4</accession>
<comment type="caution">
    <text evidence="2">The sequence shown here is derived from an EMBL/GenBank/DDBJ whole genome shotgun (WGS) entry which is preliminary data.</text>
</comment>
<proteinExistence type="predicted"/>
<keyword evidence="3" id="KW-1185">Reference proteome</keyword>